<gene>
    <name evidence="1" type="ORF">RhiirA4_476651</name>
</gene>
<dbReference type="EMBL" id="LLXI01002164">
    <property type="protein sequence ID" value="PKY56386.1"/>
    <property type="molecule type" value="Genomic_DNA"/>
</dbReference>
<keyword evidence="2" id="KW-1185">Reference proteome</keyword>
<comment type="caution">
    <text evidence="1">The sequence shown here is derived from an EMBL/GenBank/DDBJ whole genome shotgun (WGS) entry which is preliminary data.</text>
</comment>
<dbReference type="AlphaFoldDB" id="A0A2I1HBX6"/>
<sequence>MHCEAEKIEHTLAMELASPSNFELIMSMFSSQLLSNQNDDNDEEYAEIFNEFIDEYIVDFLCKENLNDNKEKGYPMITQTNEVIELLG</sequence>
<proteinExistence type="predicted"/>
<evidence type="ECO:0000313" key="1">
    <source>
        <dbReference type="EMBL" id="PKY56386.1"/>
    </source>
</evidence>
<dbReference type="Proteomes" id="UP000234323">
    <property type="component" value="Unassembled WGS sequence"/>
</dbReference>
<organism evidence="1 2">
    <name type="scientific">Rhizophagus irregularis</name>
    <dbReference type="NCBI Taxonomy" id="588596"/>
    <lineage>
        <taxon>Eukaryota</taxon>
        <taxon>Fungi</taxon>
        <taxon>Fungi incertae sedis</taxon>
        <taxon>Mucoromycota</taxon>
        <taxon>Glomeromycotina</taxon>
        <taxon>Glomeromycetes</taxon>
        <taxon>Glomerales</taxon>
        <taxon>Glomeraceae</taxon>
        <taxon>Rhizophagus</taxon>
    </lineage>
</organism>
<dbReference type="VEuPathDB" id="FungiDB:RhiirA1_472075"/>
<name>A0A2I1HBX6_9GLOM</name>
<accession>A0A2I1HBX6</accession>
<reference evidence="1 2" key="1">
    <citation type="submission" date="2015-10" db="EMBL/GenBank/DDBJ databases">
        <title>Genome analyses suggest a sexual origin of heterokaryosis in a supposedly ancient asexual fungus.</title>
        <authorList>
            <person name="Ropars J."/>
            <person name="Sedzielewska K."/>
            <person name="Noel J."/>
            <person name="Charron P."/>
            <person name="Farinelli L."/>
            <person name="Marton T."/>
            <person name="Kruger M."/>
            <person name="Pelin A."/>
            <person name="Brachmann A."/>
            <person name="Corradi N."/>
        </authorList>
    </citation>
    <scope>NUCLEOTIDE SEQUENCE [LARGE SCALE GENOMIC DNA]</scope>
    <source>
        <strain evidence="1 2">A4</strain>
    </source>
</reference>
<protein>
    <submittedName>
        <fullName evidence="1">Uncharacterized protein</fullName>
    </submittedName>
</protein>
<evidence type="ECO:0000313" key="2">
    <source>
        <dbReference type="Proteomes" id="UP000234323"/>
    </source>
</evidence>